<keyword evidence="4" id="KW-1185">Reference proteome</keyword>
<dbReference type="AlphaFoldDB" id="A0A4R7VDJ3"/>
<comment type="caution">
    <text evidence="3">The sequence shown here is derived from an EMBL/GenBank/DDBJ whole genome shotgun (WGS) entry which is preliminary data.</text>
</comment>
<proteinExistence type="predicted"/>
<feature type="region of interest" description="Disordered" evidence="1">
    <location>
        <begin position="163"/>
        <end position="187"/>
    </location>
</feature>
<feature type="chain" id="PRO_5020365060" description="Lipoprotein" evidence="2">
    <location>
        <begin position="20"/>
        <end position="187"/>
    </location>
</feature>
<reference evidence="3 4" key="1">
    <citation type="submission" date="2019-03" db="EMBL/GenBank/DDBJ databases">
        <title>Genomic Encyclopedia of Archaeal and Bacterial Type Strains, Phase II (KMG-II): from individual species to whole genera.</title>
        <authorList>
            <person name="Goeker M."/>
        </authorList>
    </citation>
    <scope>NUCLEOTIDE SEQUENCE [LARGE SCALE GENOMIC DNA]</scope>
    <source>
        <strain evidence="3 4">DSM 45499</strain>
    </source>
</reference>
<keyword evidence="2" id="KW-0732">Signal</keyword>
<accession>A0A4R7VDJ3</accession>
<evidence type="ECO:0000256" key="2">
    <source>
        <dbReference type="SAM" id="SignalP"/>
    </source>
</evidence>
<evidence type="ECO:0000313" key="4">
    <source>
        <dbReference type="Proteomes" id="UP000294927"/>
    </source>
</evidence>
<feature type="signal peptide" evidence="2">
    <location>
        <begin position="1"/>
        <end position="19"/>
    </location>
</feature>
<evidence type="ECO:0008006" key="5">
    <source>
        <dbReference type="Google" id="ProtNLM"/>
    </source>
</evidence>
<evidence type="ECO:0000256" key="1">
    <source>
        <dbReference type="SAM" id="MobiDB-lite"/>
    </source>
</evidence>
<gene>
    <name evidence="3" type="ORF">CLV71_110251</name>
</gene>
<dbReference type="Proteomes" id="UP000294927">
    <property type="component" value="Unassembled WGS sequence"/>
</dbReference>
<protein>
    <recommendedName>
        <fullName evidence="5">Lipoprotein</fullName>
    </recommendedName>
</protein>
<dbReference type="EMBL" id="SOCP01000010">
    <property type="protein sequence ID" value="TDV47068.1"/>
    <property type="molecule type" value="Genomic_DNA"/>
</dbReference>
<sequence length="187" mass="18947">MPWLVVLLCLLVSACGRPAADTEPASPCAAEFGRGEFGSDYAVVATLSHPPVVGETATLTVGACAKEPGDVIISVRLADGVEWRTPPDGTSVTTEPAPYGGCRATATRRWDLAAMTPVALTGVVVATKAGTAELTGTVEPAGDRVGQGNSAYVHLTVGADASHLGFPERSGDDSATTATPRPSPDCG</sequence>
<organism evidence="3 4">
    <name type="scientific">Actinophytocola oryzae</name>
    <dbReference type="NCBI Taxonomy" id="502181"/>
    <lineage>
        <taxon>Bacteria</taxon>
        <taxon>Bacillati</taxon>
        <taxon>Actinomycetota</taxon>
        <taxon>Actinomycetes</taxon>
        <taxon>Pseudonocardiales</taxon>
        <taxon>Pseudonocardiaceae</taxon>
    </lineage>
</organism>
<name>A0A4R7VDJ3_9PSEU</name>
<dbReference type="RefSeq" id="WP_243866720.1">
    <property type="nucleotide sequence ID" value="NZ_SOCP01000010.1"/>
</dbReference>
<evidence type="ECO:0000313" key="3">
    <source>
        <dbReference type="EMBL" id="TDV47068.1"/>
    </source>
</evidence>